<dbReference type="CDD" id="cd12148">
    <property type="entry name" value="fungal_TF_MHR"/>
    <property type="match status" value="1"/>
</dbReference>
<dbReference type="SUPFAM" id="SSF57701">
    <property type="entry name" value="Zn2/Cys6 DNA-binding domain"/>
    <property type="match status" value="1"/>
</dbReference>
<protein>
    <submittedName>
        <fullName evidence="7">Zn(2)-C6 fungal-type DNA-binding domain-containing protein</fullName>
    </submittedName>
</protein>
<keyword evidence="8" id="KW-1185">Reference proteome</keyword>
<keyword evidence="2" id="KW-0805">Transcription regulation</keyword>
<evidence type="ECO:0000256" key="5">
    <source>
        <dbReference type="ARBA" id="ARBA00023242"/>
    </source>
</evidence>
<gene>
    <name evidence="7" type="ORF">VFPPC_11710</name>
</gene>
<dbReference type="GO" id="GO:0008270">
    <property type="term" value="F:zinc ion binding"/>
    <property type="evidence" value="ECO:0007669"/>
    <property type="project" value="InterPro"/>
</dbReference>
<comment type="subcellular location">
    <subcellularLocation>
        <location evidence="1">Nucleus</location>
    </subcellularLocation>
</comment>
<evidence type="ECO:0000256" key="3">
    <source>
        <dbReference type="ARBA" id="ARBA00023125"/>
    </source>
</evidence>
<dbReference type="InterPro" id="IPR051089">
    <property type="entry name" value="prtT"/>
</dbReference>
<keyword evidence="4" id="KW-0804">Transcription</keyword>
<proteinExistence type="predicted"/>
<accession>A0A179FXF4</accession>
<reference evidence="7 8" key="1">
    <citation type="journal article" date="2016" name="PLoS Pathog.">
        <title>Biosynthesis of antibiotic leucinostatins in bio-control fungus Purpureocillium lilacinum and their inhibition on phytophthora revealed by genome mining.</title>
        <authorList>
            <person name="Wang G."/>
            <person name="Liu Z."/>
            <person name="Lin R."/>
            <person name="Li E."/>
            <person name="Mao Z."/>
            <person name="Ling J."/>
            <person name="Yang Y."/>
            <person name="Yin W.B."/>
            <person name="Xie B."/>
        </authorList>
    </citation>
    <scope>NUCLEOTIDE SEQUENCE [LARGE SCALE GENOMIC DNA]</scope>
    <source>
        <strain evidence="7">170</strain>
    </source>
</reference>
<dbReference type="CDD" id="cd00067">
    <property type="entry name" value="GAL4"/>
    <property type="match status" value="1"/>
</dbReference>
<dbReference type="RefSeq" id="XP_018146196.1">
    <property type="nucleotide sequence ID" value="XM_018289817.1"/>
</dbReference>
<dbReference type="EMBL" id="LSBJ02000002">
    <property type="protein sequence ID" value="OAQ69659.1"/>
    <property type="molecule type" value="Genomic_DNA"/>
</dbReference>
<evidence type="ECO:0000256" key="2">
    <source>
        <dbReference type="ARBA" id="ARBA00023015"/>
    </source>
</evidence>
<sequence length="634" mass="70749">MDDDTRLLPSVSALRESFGDGKPPEISRKITACVACRRQKIKCHMANGKAPCSRCKKRSLPCTVNRSLQMLLEDDISWKQEIGQKVQRLEYAISTMVEKLNMPELRDLFSEQAELSAMFGNNRRTLPKLSNDNDQNSHDQPWEITVDPQCEPSSMPASCIAQVPGNGVVAVDPSRKLNLVSKGLITMEEARILFAVYQDRLDHLLYRILGDDTTLESAMESSSLLTAAVCTVGALHSVQLGHLYDACLAELKVLFTTESLSRQHNMDDVRGLCIGGFWLSSLSWASSGSAVRVASEIQLHHAIYKALDGDRDAYIKTRLYYHVYVCDHHTSVLYGRPPMSHGCASINSTMKFLETEHAVEDDVRLVSQVKIWSIYSDIFNCFGTETGKPVASSQLPQLRRFAIALDTWYADWRERFKPNKKVGNYPAKGVGLHFNFAKLYLCSHAFRGLHTSPSPTLVPELEEVANTAVICATSILGALNTDEEIQLLLNGLSLCFDMMITFAVVFLLKVVTKYPNTIWMDKARILDIVNQTIGILRNGATSMNQKHLLVSVTPALSKLVKKVQETPPTTTRTEIGLAHTPLSPDPSIPRQSDIDWMQNFGSFENFDFHAMLPDPNSWSVDLDFGGAMEQPCQD</sequence>
<dbReference type="OrthoDB" id="4060227at2759"/>
<dbReference type="InterPro" id="IPR036864">
    <property type="entry name" value="Zn2-C6_fun-type_DNA-bd_sf"/>
</dbReference>
<name>A0A179FXF4_METCM</name>
<evidence type="ECO:0000259" key="6">
    <source>
        <dbReference type="PROSITE" id="PS50048"/>
    </source>
</evidence>
<dbReference type="KEGG" id="pchm:VFPPC_11710"/>
<feature type="domain" description="Zn(2)-C6 fungal-type" evidence="6">
    <location>
        <begin position="32"/>
        <end position="64"/>
    </location>
</feature>
<dbReference type="GeneID" id="28853811"/>
<evidence type="ECO:0000256" key="1">
    <source>
        <dbReference type="ARBA" id="ARBA00004123"/>
    </source>
</evidence>
<dbReference type="GO" id="GO:0005634">
    <property type="term" value="C:nucleus"/>
    <property type="evidence" value="ECO:0007669"/>
    <property type="project" value="UniProtKB-SubCell"/>
</dbReference>
<dbReference type="Pfam" id="PF00172">
    <property type="entry name" value="Zn_clus"/>
    <property type="match status" value="1"/>
</dbReference>
<dbReference type="AlphaFoldDB" id="A0A179FXF4"/>
<dbReference type="PANTHER" id="PTHR31845:SF17">
    <property type="entry name" value="ZN(II)2CYS6 TRANSCRIPTION FACTOR (EUROFUNG)"/>
    <property type="match status" value="1"/>
</dbReference>
<evidence type="ECO:0000313" key="7">
    <source>
        <dbReference type="EMBL" id="OAQ69659.1"/>
    </source>
</evidence>
<organism evidence="7 8">
    <name type="scientific">Pochonia chlamydosporia 170</name>
    <dbReference type="NCBI Taxonomy" id="1380566"/>
    <lineage>
        <taxon>Eukaryota</taxon>
        <taxon>Fungi</taxon>
        <taxon>Dikarya</taxon>
        <taxon>Ascomycota</taxon>
        <taxon>Pezizomycotina</taxon>
        <taxon>Sordariomycetes</taxon>
        <taxon>Hypocreomycetidae</taxon>
        <taxon>Hypocreales</taxon>
        <taxon>Clavicipitaceae</taxon>
        <taxon>Pochonia</taxon>
    </lineage>
</organism>
<dbReference type="PANTHER" id="PTHR31845">
    <property type="entry name" value="FINGER DOMAIN PROTEIN, PUTATIVE-RELATED"/>
    <property type="match status" value="1"/>
</dbReference>
<evidence type="ECO:0000256" key="4">
    <source>
        <dbReference type="ARBA" id="ARBA00023163"/>
    </source>
</evidence>
<dbReference type="SMART" id="SM00066">
    <property type="entry name" value="GAL4"/>
    <property type="match status" value="1"/>
</dbReference>
<dbReference type="PROSITE" id="PS00463">
    <property type="entry name" value="ZN2_CY6_FUNGAL_1"/>
    <property type="match status" value="1"/>
</dbReference>
<keyword evidence="3 7" id="KW-0238">DNA-binding</keyword>
<dbReference type="GO" id="GO:0000976">
    <property type="term" value="F:transcription cis-regulatory region binding"/>
    <property type="evidence" value="ECO:0007669"/>
    <property type="project" value="TreeGrafter"/>
</dbReference>
<dbReference type="Gene3D" id="4.10.240.10">
    <property type="entry name" value="Zn(2)-C6 fungal-type DNA-binding domain"/>
    <property type="match status" value="1"/>
</dbReference>
<dbReference type="InterPro" id="IPR001138">
    <property type="entry name" value="Zn2Cys6_DnaBD"/>
</dbReference>
<dbReference type="GO" id="GO:0000981">
    <property type="term" value="F:DNA-binding transcription factor activity, RNA polymerase II-specific"/>
    <property type="evidence" value="ECO:0007669"/>
    <property type="project" value="InterPro"/>
</dbReference>
<keyword evidence="5" id="KW-0539">Nucleus</keyword>
<comment type="caution">
    <text evidence="7">The sequence shown here is derived from an EMBL/GenBank/DDBJ whole genome shotgun (WGS) entry which is preliminary data.</text>
</comment>
<evidence type="ECO:0000313" key="8">
    <source>
        <dbReference type="Proteomes" id="UP000078397"/>
    </source>
</evidence>
<dbReference type="PROSITE" id="PS50048">
    <property type="entry name" value="ZN2_CY6_FUNGAL_2"/>
    <property type="match status" value="1"/>
</dbReference>
<dbReference type="Proteomes" id="UP000078397">
    <property type="component" value="Unassembled WGS sequence"/>
</dbReference>